<keyword evidence="3" id="KW-0106">Calcium</keyword>
<sequence>MLLTLTAGQSSEIPNRRPCVNGSAAPASFSYQLNTFIRYHRAIAADSQSNPPLAGAIMNTTSLVTALLTAACLVACSDGTDQPPVASSSLNIHPTAVPEGAPGEMAVMRFHATLTAPQPRDVVVRYRTSSATATAGEDYLDTAGEATITAGSLSVPITVEVLGDAAQEPAETLRLEFSIAGNAVPTGAEVVGTIANDDTACDDPFRKDPNPWRVFGAPPLNYAHRGGVIDFPENTLYAYSEVAAAGADVLEMDVYQTRDNELVILHDLDVDRTTNGSGQVVDLTLAELRALDAAYWFVPGLGTPRDRPEEDYLFRGIATGDKPPPPGYDAADFRIPTLEEALQRYAGERINVELKPDLDEAGDYELQLASLLQRYGRSTDIIVGSFVDEALNAFKVVAPCVYTSVPLGQGTNLVLAGLGPGVIPPVPEHIAFQVPPDTSQITGDGQLPEGFFLEVVTEDFVADSHAANLAVQVWTINQCEDMLRMIELGVDAIMTDRPLLLEKLLNTAVDERSCE</sequence>
<keyword evidence="6" id="KW-1185">Reference proteome</keyword>
<reference evidence="6" key="1">
    <citation type="submission" date="2017-11" db="EMBL/GenBank/DDBJ databases">
        <title>The draft genome sequence of Chromatocurvus sp. F02.</title>
        <authorList>
            <person name="Du Z.-J."/>
            <person name="Chang Y.-Q."/>
        </authorList>
    </citation>
    <scope>NUCLEOTIDE SEQUENCE [LARGE SCALE GENOMIC DNA]</scope>
    <source>
        <strain evidence="6">F02</strain>
    </source>
</reference>
<protein>
    <recommendedName>
        <fullName evidence="4">GP-PDE domain-containing protein</fullName>
    </recommendedName>
</protein>
<evidence type="ECO:0000256" key="2">
    <source>
        <dbReference type="ARBA" id="ARBA00022737"/>
    </source>
</evidence>
<dbReference type="AlphaFoldDB" id="A0A2N5Y5S4"/>
<dbReference type="PANTHER" id="PTHR46211:SF14">
    <property type="entry name" value="GLYCEROPHOSPHODIESTER PHOSPHODIESTERASE"/>
    <property type="match status" value="1"/>
</dbReference>
<dbReference type="GO" id="GO:0006629">
    <property type="term" value="P:lipid metabolic process"/>
    <property type="evidence" value="ECO:0007669"/>
    <property type="project" value="InterPro"/>
</dbReference>
<dbReference type="Pfam" id="PF03009">
    <property type="entry name" value="GDPD"/>
    <property type="match status" value="1"/>
</dbReference>
<dbReference type="PANTHER" id="PTHR46211">
    <property type="entry name" value="GLYCEROPHOSPHORYL DIESTER PHOSPHODIESTERASE"/>
    <property type="match status" value="1"/>
</dbReference>
<dbReference type="SUPFAM" id="SSF141072">
    <property type="entry name" value="CalX-like"/>
    <property type="match status" value="1"/>
</dbReference>
<dbReference type="Gene3D" id="2.60.40.2030">
    <property type="match status" value="1"/>
</dbReference>
<keyword evidence="2" id="KW-0677">Repeat</keyword>
<dbReference type="CDD" id="cd08561">
    <property type="entry name" value="GDPD_cytoplasmic_ScUgpQ2_like"/>
    <property type="match status" value="1"/>
</dbReference>
<dbReference type="InterPro" id="IPR038081">
    <property type="entry name" value="CalX-like_sf"/>
</dbReference>
<feature type="domain" description="GP-PDE" evidence="4">
    <location>
        <begin position="219"/>
        <end position="505"/>
    </location>
</feature>
<dbReference type="Pfam" id="PF03160">
    <property type="entry name" value="Calx-beta"/>
    <property type="match status" value="1"/>
</dbReference>
<dbReference type="GO" id="GO:0008081">
    <property type="term" value="F:phosphoric diester hydrolase activity"/>
    <property type="evidence" value="ECO:0007669"/>
    <property type="project" value="InterPro"/>
</dbReference>
<dbReference type="InterPro" id="IPR003644">
    <property type="entry name" value="Calx_beta"/>
</dbReference>
<evidence type="ECO:0000313" key="5">
    <source>
        <dbReference type="EMBL" id="PLW83744.1"/>
    </source>
</evidence>
<dbReference type="Gene3D" id="3.20.20.190">
    <property type="entry name" value="Phosphatidylinositol (PI) phosphodiesterase"/>
    <property type="match status" value="1"/>
</dbReference>
<organism evidence="5 6">
    <name type="scientific">Kineobactrum sediminis</name>
    <dbReference type="NCBI Taxonomy" id="1905677"/>
    <lineage>
        <taxon>Bacteria</taxon>
        <taxon>Pseudomonadati</taxon>
        <taxon>Pseudomonadota</taxon>
        <taxon>Gammaproteobacteria</taxon>
        <taxon>Cellvibrionales</taxon>
        <taxon>Halieaceae</taxon>
        <taxon>Kineobactrum</taxon>
    </lineage>
</organism>
<dbReference type="InterPro" id="IPR030395">
    <property type="entry name" value="GP_PDE_dom"/>
</dbReference>
<dbReference type="GO" id="GO:0016020">
    <property type="term" value="C:membrane"/>
    <property type="evidence" value="ECO:0007669"/>
    <property type="project" value="InterPro"/>
</dbReference>
<evidence type="ECO:0000259" key="4">
    <source>
        <dbReference type="PROSITE" id="PS51704"/>
    </source>
</evidence>
<dbReference type="Proteomes" id="UP000234845">
    <property type="component" value="Unassembled WGS sequence"/>
</dbReference>
<dbReference type="InterPro" id="IPR017946">
    <property type="entry name" value="PLC-like_Pdiesterase_TIM-brl"/>
</dbReference>
<name>A0A2N5Y5S4_9GAMM</name>
<dbReference type="GO" id="GO:0007154">
    <property type="term" value="P:cell communication"/>
    <property type="evidence" value="ECO:0007669"/>
    <property type="project" value="InterPro"/>
</dbReference>
<accession>A0A2N5Y5S4</accession>
<dbReference type="EMBL" id="PKLZ01000002">
    <property type="protein sequence ID" value="PLW83744.1"/>
    <property type="molecule type" value="Genomic_DNA"/>
</dbReference>
<comment type="caution">
    <text evidence="5">The sequence shown here is derived from an EMBL/GenBank/DDBJ whole genome shotgun (WGS) entry which is preliminary data.</text>
</comment>
<evidence type="ECO:0000256" key="3">
    <source>
        <dbReference type="ARBA" id="ARBA00022837"/>
    </source>
</evidence>
<keyword evidence="1" id="KW-0732">Signal</keyword>
<evidence type="ECO:0000313" key="6">
    <source>
        <dbReference type="Proteomes" id="UP000234845"/>
    </source>
</evidence>
<proteinExistence type="predicted"/>
<dbReference type="PROSITE" id="PS51704">
    <property type="entry name" value="GP_PDE"/>
    <property type="match status" value="1"/>
</dbReference>
<evidence type="ECO:0000256" key="1">
    <source>
        <dbReference type="ARBA" id="ARBA00022729"/>
    </source>
</evidence>
<dbReference type="SUPFAM" id="SSF51695">
    <property type="entry name" value="PLC-like phosphodiesterases"/>
    <property type="match status" value="1"/>
</dbReference>
<gene>
    <name evidence="5" type="ORF">CWI75_05210</name>
</gene>